<dbReference type="Pfam" id="PF00702">
    <property type="entry name" value="Hydrolase"/>
    <property type="match status" value="1"/>
</dbReference>
<dbReference type="PANTHER" id="PTHR47478">
    <property type="match status" value="1"/>
</dbReference>
<dbReference type="GO" id="GO:0008253">
    <property type="term" value="F:5'-nucleotidase activity"/>
    <property type="evidence" value="ECO:0007669"/>
    <property type="project" value="InterPro"/>
</dbReference>
<organism evidence="1 2">
    <name type="scientific">Phocaeicola barnesiae</name>
    <dbReference type="NCBI Taxonomy" id="376804"/>
    <lineage>
        <taxon>Bacteria</taxon>
        <taxon>Pseudomonadati</taxon>
        <taxon>Bacteroidota</taxon>
        <taxon>Bacteroidia</taxon>
        <taxon>Bacteroidales</taxon>
        <taxon>Bacteroidaceae</taxon>
        <taxon>Phocaeicola</taxon>
    </lineage>
</organism>
<dbReference type="NCBIfam" id="TIGR02254">
    <property type="entry name" value="YjjG_YfnB"/>
    <property type="match status" value="1"/>
</dbReference>
<evidence type="ECO:0000313" key="1">
    <source>
        <dbReference type="EMBL" id="MCR8873234.1"/>
    </source>
</evidence>
<sequence>MKYKSIFIDLDDTLWAFTENARDTFEEMYHQYRFERYFQSFDHFMKLYTPKNLELWELYGRHEISKDELNARRFSYPLLQVGVDDPALVKAYSDGFFAAIPYKRKLMPHAMEALEYLSGKYRLYILSNGFRELQEQKMRSAGILHYFRKIVLSEDIGAHKPFPAIFNFAMSATQSEFRTSLMIGDNWKNDVAGARDVGMGQGYYCPDAEPSVLDFQPTFLLRDWKEIKKVL</sequence>
<dbReference type="InterPro" id="IPR052550">
    <property type="entry name" value="Pyrimidine_5'-ntase_YjjG"/>
</dbReference>
<proteinExistence type="predicted"/>
<dbReference type="InterPro" id="IPR006439">
    <property type="entry name" value="HAD-SF_hydro_IA"/>
</dbReference>
<reference evidence="1 2" key="1">
    <citation type="submission" date="2022-08" db="EMBL/GenBank/DDBJ databases">
        <authorList>
            <person name="Zeman M."/>
            <person name="Kubasova T."/>
        </authorList>
    </citation>
    <scope>NUCLEOTIDE SEQUENCE [LARGE SCALE GENOMIC DNA]</scope>
    <source>
        <strain evidence="1 2">ET62</strain>
    </source>
</reference>
<accession>A0AAW5N7X5</accession>
<gene>
    <name evidence="1" type="ORF">NW209_04215</name>
</gene>
<evidence type="ECO:0000313" key="2">
    <source>
        <dbReference type="Proteomes" id="UP001204579"/>
    </source>
</evidence>
<dbReference type="SFLD" id="SFLDG01135">
    <property type="entry name" value="C1.5.6:_HAD__Beta-PGM__Phospha"/>
    <property type="match status" value="1"/>
</dbReference>
<dbReference type="InterPro" id="IPR023214">
    <property type="entry name" value="HAD_sf"/>
</dbReference>
<dbReference type="SFLD" id="SFLDS00003">
    <property type="entry name" value="Haloacid_Dehalogenase"/>
    <property type="match status" value="1"/>
</dbReference>
<dbReference type="InterPro" id="IPR023198">
    <property type="entry name" value="PGP-like_dom2"/>
</dbReference>
<dbReference type="NCBIfam" id="TIGR01549">
    <property type="entry name" value="HAD-SF-IA-v1"/>
    <property type="match status" value="1"/>
</dbReference>
<dbReference type="RefSeq" id="WP_258335495.1">
    <property type="nucleotide sequence ID" value="NZ_JANRHJ010000004.1"/>
</dbReference>
<dbReference type="Proteomes" id="UP001204579">
    <property type="component" value="Unassembled WGS sequence"/>
</dbReference>
<dbReference type="Gene3D" id="1.10.150.240">
    <property type="entry name" value="Putative phosphatase, domain 2"/>
    <property type="match status" value="1"/>
</dbReference>
<keyword evidence="2" id="KW-1185">Reference proteome</keyword>
<dbReference type="SFLD" id="SFLDG01129">
    <property type="entry name" value="C1.5:_HAD__Beta-PGM__Phosphata"/>
    <property type="match status" value="1"/>
</dbReference>
<dbReference type="PANTHER" id="PTHR47478:SF1">
    <property type="entry name" value="PYRIMIDINE 5'-NUCLEOTIDASE YJJG"/>
    <property type="match status" value="1"/>
</dbReference>
<dbReference type="EMBL" id="JANRHJ010000004">
    <property type="protein sequence ID" value="MCR8873234.1"/>
    <property type="molecule type" value="Genomic_DNA"/>
</dbReference>
<dbReference type="InterPro" id="IPR036412">
    <property type="entry name" value="HAD-like_sf"/>
</dbReference>
<dbReference type="SUPFAM" id="SSF56784">
    <property type="entry name" value="HAD-like"/>
    <property type="match status" value="1"/>
</dbReference>
<comment type="caution">
    <text evidence="1">The sequence shown here is derived from an EMBL/GenBank/DDBJ whole genome shotgun (WGS) entry which is preliminary data.</text>
</comment>
<name>A0AAW5N7X5_9BACT</name>
<dbReference type="InterPro" id="IPR011951">
    <property type="entry name" value="HAD-SF_hydro_IA_YjjG/PynA"/>
</dbReference>
<dbReference type="AlphaFoldDB" id="A0AAW5N7X5"/>
<dbReference type="Gene3D" id="3.40.50.1000">
    <property type="entry name" value="HAD superfamily/HAD-like"/>
    <property type="match status" value="1"/>
</dbReference>
<protein>
    <submittedName>
        <fullName evidence="1">YjjG family noncanonical pyrimidine nucleotidase</fullName>
    </submittedName>
</protein>